<evidence type="ECO:0000256" key="2">
    <source>
        <dbReference type="ARBA" id="ARBA00022980"/>
    </source>
</evidence>
<comment type="similarity">
    <text evidence="1">Belongs to the eukaryotic ribosomal protein eS8 family.</text>
</comment>
<dbReference type="CDD" id="cd11382">
    <property type="entry name" value="Ribosomal_S8e"/>
    <property type="match status" value="1"/>
</dbReference>
<reference evidence="5" key="1">
    <citation type="journal article" date="2020" name="mSystems">
        <title>Genome- and Community-Level Interaction Insights into Carbon Utilization and Element Cycling Functions of Hydrothermarchaeota in Hydrothermal Sediment.</title>
        <authorList>
            <person name="Zhou Z."/>
            <person name="Liu Y."/>
            <person name="Xu W."/>
            <person name="Pan J."/>
            <person name="Luo Z.H."/>
            <person name="Li M."/>
        </authorList>
    </citation>
    <scope>NUCLEOTIDE SEQUENCE [LARGE SCALE GENOMIC DNA]</scope>
    <source>
        <strain evidence="5">SpSt-1056</strain>
    </source>
</reference>
<proteinExistence type="inferred from homology"/>
<dbReference type="GO" id="GO:0006412">
    <property type="term" value="P:translation"/>
    <property type="evidence" value="ECO:0007669"/>
    <property type="project" value="InterPro"/>
</dbReference>
<dbReference type="Gene3D" id="2.40.10.310">
    <property type="match status" value="1"/>
</dbReference>
<dbReference type="NCBIfam" id="TIGR00307">
    <property type="entry name" value="eS8"/>
    <property type="match status" value="1"/>
</dbReference>
<dbReference type="PANTHER" id="PTHR10394">
    <property type="entry name" value="40S RIBOSOMAL PROTEIN S8"/>
    <property type="match status" value="1"/>
</dbReference>
<dbReference type="AlphaFoldDB" id="A0A7C5L8I3"/>
<dbReference type="GO" id="GO:1990904">
    <property type="term" value="C:ribonucleoprotein complex"/>
    <property type="evidence" value="ECO:0007669"/>
    <property type="project" value="UniProtKB-KW"/>
</dbReference>
<gene>
    <name evidence="5" type="ORF">ENM11_07655</name>
</gene>
<evidence type="ECO:0000256" key="1">
    <source>
        <dbReference type="ARBA" id="ARBA00005257"/>
    </source>
</evidence>
<comment type="caution">
    <text evidence="5">The sequence shown here is derived from an EMBL/GenBank/DDBJ whole genome shotgun (WGS) entry which is preliminary data.</text>
</comment>
<dbReference type="InterPro" id="IPR022309">
    <property type="entry name" value="Ribosomal_Se8/biogenesis_NSA2"/>
</dbReference>
<dbReference type="Pfam" id="PF01201">
    <property type="entry name" value="Ribosomal_S8e"/>
    <property type="match status" value="1"/>
</dbReference>
<feature type="compositionally biased region" description="Basic residues" evidence="4">
    <location>
        <begin position="8"/>
        <end position="28"/>
    </location>
</feature>
<evidence type="ECO:0000256" key="4">
    <source>
        <dbReference type="SAM" id="MobiDB-lite"/>
    </source>
</evidence>
<sequence>MVQWHSDIHKRAKTGAKAHPSRGKRKKERGGEIHLTSVGEQETVVRKALGGNVKTAIVATTHANVAVGPVVKRLEILRVVSNPSNRDYDRRKVITKGALIETAEGLARVTSSPGQDGTVNAVIVKQVQA</sequence>
<dbReference type="GO" id="GO:0003735">
    <property type="term" value="F:structural constituent of ribosome"/>
    <property type="evidence" value="ECO:0007669"/>
    <property type="project" value="InterPro"/>
</dbReference>
<dbReference type="InterPro" id="IPR001047">
    <property type="entry name" value="Ribosomal_eS8"/>
</dbReference>
<dbReference type="EMBL" id="DRWN01000065">
    <property type="protein sequence ID" value="HHK69002.1"/>
    <property type="molecule type" value="Genomic_DNA"/>
</dbReference>
<feature type="region of interest" description="Disordered" evidence="4">
    <location>
        <begin position="1"/>
        <end position="32"/>
    </location>
</feature>
<protein>
    <submittedName>
        <fullName evidence="5">30S ribosomal protein S8e</fullName>
    </submittedName>
</protein>
<keyword evidence="3" id="KW-0687">Ribonucleoprotein</keyword>
<evidence type="ECO:0000313" key="5">
    <source>
        <dbReference type="EMBL" id="HHK69002.1"/>
    </source>
</evidence>
<dbReference type="GO" id="GO:0005840">
    <property type="term" value="C:ribosome"/>
    <property type="evidence" value="ECO:0007669"/>
    <property type="project" value="UniProtKB-KW"/>
</dbReference>
<accession>A0A7C5L8I3</accession>
<keyword evidence="2 5" id="KW-0689">Ribosomal protein</keyword>
<organism evidence="5">
    <name type="scientific">Caldiarchaeum subterraneum</name>
    <dbReference type="NCBI Taxonomy" id="311458"/>
    <lineage>
        <taxon>Archaea</taxon>
        <taxon>Nitrososphaerota</taxon>
        <taxon>Candidatus Caldarchaeales</taxon>
        <taxon>Candidatus Caldarchaeaceae</taxon>
        <taxon>Candidatus Caldarchaeum</taxon>
    </lineage>
</organism>
<name>A0A7C5L8I3_CALS0</name>
<evidence type="ECO:0000256" key="3">
    <source>
        <dbReference type="ARBA" id="ARBA00023274"/>
    </source>
</evidence>